<dbReference type="OrthoDB" id="10329416at2759"/>
<sequence length="594" mass="63329">MVSRPFRITAAKKLAHCESAVGSAADKGPETSASGADEHRHILLVGFEDICRLRHFLVVACESWAIRNGVGTRAKELLSCAPVAAQRYLAGVLEVMTGPLRDQVLQTEGTVDAQVELMQDLADEMILDAVVKEAFFSTGDIFFEISRRLEAAAATVAAGSAVNTAAGEIAFRHDGFDGRRAVVSDARLISATAAVLDAAFFHSIQIPQRIDLVGRPKPMSLPAVAEHLVFVYCALCRRIVTNCEDGADNSDIDTGGRNDLKGFSPAGVERLAEDAMSPLDALSTGVLDRVVRALNGISDVVSLFNIEHEHLGIVRNLVGVGLGVKVRVGIQPAASDALAFVVRVNDRAVDLIEDLDRREQERRQLEEARLLALGPVSVSPTSEKNKGKKRSVFARLGSLSPRPRRSVTPPLSPPSPAVEPPVGLPPINDNSDVRTNYILEGGSGSASKTTARAGVPKQEKSDVDNASGGLLGGLVGLEGRRGGGNSVGSPPPPSATQCFESQVSSPRGFLSSAPVLLHSYAKLLNALVCGSYNLREAFFSSCEVDIRNIGREGGYLDVLSRLDGGAPRLVFRQTALFLHEIANLFYSFNSAVRK</sequence>
<evidence type="ECO:0000256" key="1">
    <source>
        <dbReference type="SAM" id="MobiDB-lite"/>
    </source>
</evidence>
<evidence type="ECO:0000313" key="3">
    <source>
        <dbReference type="Proteomes" id="UP000002630"/>
    </source>
</evidence>
<name>D7FTS4_ECTSI</name>
<reference evidence="2 3" key="1">
    <citation type="journal article" date="2010" name="Nature">
        <title>The Ectocarpus genome and the independent evolution of multicellularity in brown algae.</title>
        <authorList>
            <person name="Cock J.M."/>
            <person name="Sterck L."/>
            <person name="Rouze P."/>
            <person name="Scornet D."/>
            <person name="Allen A.E."/>
            <person name="Amoutzias G."/>
            <person name="Anthouard V."/>
            <person name="Artiguenave F."/>
            <person name="Aury J.M."/>
            <person name="Badger J.H."/>
            <person name="Beszteri B."/>
            <person name="Billiau K."/>
            <person name="Bonnet E."/>
            <person name="Bothwell J.H."/>
            <person name="Bowler C."/>
            <person name="Boyen C."/>
            <person name="Brownlee C."/>
            <person name="Carrano C.J."/>
            <person name="Charrier B."/>
            <person name="Cho G.Y."/>
            <person name="Coelho S.M."/>
            <person name="Collen J."/>
            <person name="Corre E."/>
            <person name="Da Silva C."/>
            <person name="Delage L."/>
            <person name="Delaroque N."/>
            <person name="Dittami S.M."/>
            <person name="Doulbeau S."/>
            <person name="Elias M."/>
            <person name="Farnham G."/>
            <person name="Gachon C.M."/>
            <person name="Gschloessl B."/>
            <person name="Heesch S."/>
            <person name="Jabbari K."/>
            <person name="Jubin C."/>
            <person name="Kawai H."/>
            <person name="Kimura K."/>
            <person name="Kloareg B."/>
            <person name="Kupper F.C."/>
            <person name="Lang D."/>
            <person name="Le Bail A."/>
            <person name="Leblanc C."/>
            <person name="Lerouge P."/>
            <person name="Lohr M."/>
            <person name="Lopez P.J."/>
            <person name="Martens C."/>
            <person name="Maumus F."/>
            <person name="Michel G."/>
            <person name="Miranda-Saavedra D."/>
            <person name="Morales J."/>
            <person name="Moreau H."/>
            <person name="Motomura T."/>
            <person name="Nagasato C."/>
            <person name="Napoli C.A."/>
            <person name="Nelson D.R."/>
            <person name="Nyvall-Collen P."/>
            <person name="Peters A.F."/>
            <person name="Pommier C."/>
            <person name="Potin P."/>
            <person name="Poulain J."/>
            <person name="Quesneville H."/>
            <person name="Read B."/>
            <person name="Rensing S.A."/>
            <person name="Ritter A."/>
            <person name="Rousvoal S."/>
            <person name="Samanta M."/>
            <person name="Samson G."/>
            <person name="Schroeder D.C."/>
            <person name="Segurens B."/>
            <person name="Strittmatter M."/>
            <person name="Tonon T."/>
            <person name="Tregear J.W."/>
            <person name="Valentin K."/>
            <person name="von Dassow P."/>
            <person name="Yamagishi T."/>
            <person name="Van de Peer Y."/>
            <person name="Wincker P."/>
        </authorList>
    </citation>
    <scope>NUCLEOTIDE SEQUENCE [LARGE SCALE GENOMIC DNA]</scope>
    <source>
        <strain evidence="3">Ec32 / CCAP1310/4</strain>
    </source>
</reference>
<dbReference type="AlphaFoldDB" id="D7FTS4"/>
<feature type="region of interest" description="Disordered" evidence="1">
    <location>
        <begin position="377"/>
        <end position="500"/>
    </location>
</feature>
<feature type="compositionally biased region" description="Pro residues" evidence="1">
    <location>
        <begin position="410"/>
        <end position="424"/>
    </location>
</feature>
<evidence type="ECO:0000313" key="2">
    <source>
        <dbReference type="EMBL" id="CBJ31451.1"/>
    </source>
</evidence>
<feature type="compositionally biased region" description="Low complexity" evidence="1">
    <location>
        <begin position="395"/>
        <end position="409"/>
    </location>
</feature>
<dbReference type="InParanoid" id="D7FTS4"/>
<dbReference type="EMBL" id="FN648438">
    <property type="protein sequence ID" value="CBJ31451.1"/>
    <property type="molecule type" value="Genomic_DNA"/>
</dbReference>
<feature type="compositionally biased region" description="Gly residues" evidence="1">
    <location>
        <begin position="469"/>
        <end position="486"/>
    </location>
</feature>
<protein>
    <submittedName>
        <fullName evidence="2">Uncharacterized protein</fullName>
    </submittedName>
</protein>
<accession>D7FTS4</accession>
<dbReference type="EMBL" id="FN649742">
    <property type="protein sequence ID" value="CBJ31451.1"/>
    <property type="molecule type" value="Genomic_DNA"/>
</dbReference>
<proteinExistence type="predicted"/>
<dbReference type="Proteomes" id="UP000002630">
    <property type="component" value="Linkage Group LG17"/>
</dbReference>
<gene>
    <name evidence="2" type="ORF">Esi_0256_0037</name>
</gene>
<organism evidence="2 3">
    <name type="scientific">Ectocarpus siliculosus</name>
    <name type="common">Brown alga</name>
    <name type="synonym">Conferva siliculosa</name>
    <dbReference type="NCBI Taxonomy" id="2880"/>
    <lineage>
        <taxon>Eukaryota</taxon>
        <taxon>Sar</taxon>
        <taxon>Stramenopiles</taxon>
        <taxon>Ochrophyta</taxon>
        <taxon>PX clade</taxon>
        <taxon>Phaeophyceae</taxon>
        <taxon>Ectocarpales</taxon>
        <taxon>Ectocarpaceae</taxon>
        <taxon>Ectocarpus</taxon>
    </lineage>
</organism>
<keyword evidence="3" id="KW-1185">Reference proteome</keyword>